<dbReference type="Proteomes" id="UP001261666">
    <property type="component" value="Unassembled WGS sequence"/>
</dbReference>
<reference evidence="1" key="1">
    <citation type="submission" date="2023-08" db="EMBL/GenBank/DDBJ databases">
        <title>Functional and genomic diversity of the sorghum phyllosphere microbiome.</title>
        <authorList>
            <person name="Shade A."/>
        </authorList>
    </citation>
    <scope>NUCLEOTIDE SEQUENCE</scope>
    <source>
        <strain evidence="1">SORGH_AS_0885</strain>
    </source>
</reference>
<comment type="caution">
    <text evidence="1">The sequence shown here is derived from an EMBL/GenBank/DDBJ whole genome shotgun (WGS) entry which is preliminary data.</text>
</comment>
<gene>
    <name evidence="1" type="ORF">QE364_003466</name>
</gene>
<keyword evidence="2" id="KW-1185">Reference proteome</keyword>
<accession>A0ACC6IM87</accession>
<evidence type="ECO:0000313" key="1">
    <source>
        <dbReference type="EMBL" id="MDR6211738.1"/>
    </source>
</evidence>
<evidence type="ECO:0000313" key="2">
    <source>
        <dbReference type="Proteomes" id="UP001261666"/>
    </source>
</evidence>
<proteinExistence type="predicted"/>
<dbReference type="EMBL" id="JAVIZJ010000011">
    <property type="protein sequence ID" value="MDR6211738.1"/>
    <property type="molecule type" value="Genomic_DNA"/>
</dbReference>
<organism evidence="1 2">
    <name type="scientific">Nocardioides zeae</name>
    <dbReference type="NCBI Taxonomy" id="1457234"/>
    <lineage>
        <taxon>Bacteria</taxon>
        <taxon>Bacillati</taxon>
        <taxon>Actinomycetota</taxon>
        <taxon>Actinomycetes</taxon>
        <taxon>Propionibacteriales</taxon>
        <taxon>Nocardioidaceae</taxon>
        <taxon>Nocardioides</taxon>
    </lineage>
</organism>
<name>A0ACC6IM87_9ACTN</name>
<sequence length="825" mass="84358">MPSVLRRALASSVSLLCCVVLVACDDAPSDEEPSVPPPRADLAAPAADELADGVEPPSLREAAINDAEVVGDVVVLAGAQEQGGGLRPVVLVSDDGGAGFTAAEVESSGPWARVEHVAGGPDRWFASGWDGGDVPALWTSRDGREWEQVPADSLPWAAGDEVDDLVLVEGVLVAAGRTASRAGDDGVARLAQTTVWSSSAGAQWERTDVGAPADPAEQPAEPVGVVAEADGLSLAVEVPGGSDEGSAGRVAIWRSTDGGRSFEQEGTPSVLDGVGDVRALGMSVDADGRVLLALQGPPRDPADTSWAGIVLRRTAEGWDLLEARAWSDPQRDEGLVDVLSSDGGLVAAGARDVDGQVDAVLTVGRDAVPVEHPVLTGAGDQEVHRVVSTSRGVLAVGRSLVGGIMRPFALLLDEDGTHEVALPLADEDVPEPTDVGVLVPGATAGAEGDDDGPVVLGGAAGSPVAWSRVGGRWQANGLPWVTDAWTASSATVRDAVRVGGTIVAVGDLERAGPSRGAVWTRGSEGEWRLRIPSALHAYGNGYGSTTIEAVAVRPGADPTLVVVGSASVNGQQQALVARSTDGGRWWQRAGTGARREATLDETLRGHVADAGFVAPPGGSISVDAVEATAEGWIAAGSRSEAGGPRRAVFWESEDGQRWTAPQELTTPAHPDGLPLDAAVTSIAVRGGEVVLTGRLQAGVGRSEGWVTWRRSADGSWATGDVVGGLEEGAEGTALAADVVALEEGWLVVGRSGSFADGDAATWTSGDGLRWEMHDLGVGPPATGGAQQHLAAHREDDRVVLVSSDVRRDGAGVSVVETDEPSVGGP</sequence>
<protein>
    <submittedName>
        <fullName evidence="1">Uncharacterized protein</fullName>
    </submittedName>
</protein>